<feature type="domain" description="HMA" evidence="3">
    <location>
        <begin position="25"/>
        <end position="90"/>
    </location>
</feature>
<name>A0A2S5A1F8_9SPHI</name>
<comment type="caution">
    <text evidence="4">The sequence shown here is derived from an EMBL/GenBank/DDBJ whole genome shotgun (WGS) entry which is preliminary data.</text>
</comment>
<dbReference type="InterPro" id="IPR006121">
    <property type="entry name" value="HMA_dom"/>
</dbReference>
<keyword evidence="2" id="KW-0732">Signal</keyword>
<feature type="domain" description="HMA" evidence="3">
    <location>
        <begin position="123"/>
        <end position="190"/>
    </location>
</feature>
<dbReference type="AlphaFoldDB" id="A0A2S5A1F8"/>
<dbReference type="SUPFAM" id="SSF55008">
    <property type="entry name" value="HMA, heavy metal-associated domain"/>
    <property type="match status" value="2"/>
</dbReference>
<dbReference type="PANTHER" id="PTHR46594:SF4">
    <property type="entry name" value="P-TYPE CATION-TRANSPORTING ATPASE"/>
    <property type="match status" value="1"/>
</dbReference>
<dbReference type="PANTHER" id="PTHR46594">
    <property type="entry name" value="P-TYPE CATION-TRANSPORTING ATPASE"/>
    <property type="match status" value="1"/>
</dbReference>
<gene>
    <name evidence="4" type="ORF">C3K47_11835</name>
</gene>
<dbReference type="Pfam" id="PF00403">
    <property type="entry name" value="HMA"/>
    <property type="match status" value="2"/>
</dbReference>
<dbReference type="Proteomes" id="UP000236893">
    <property type="component" value="Unassembled WGS sequence"/>
</dbReference>
<evidence type="ECO:0000259" key="3">
    <source>
        <dbReference type="PROSITE" id="PS50846"/>
    </source>
</evidence>
<dbReference type="OrthoDB" id="5513217at2"/>
<dbReference type="FunFam" id="3.30.70.100:FF:000001">
    <property type="entry name" value="ATPase copper transporting beta"/>
    <property type="match status" value="1"/>
</dbReference>
<organism evidence="4 5">
    <name type="scientific">Solitalea longa</name>
    <dbReference type="NCBI Taxonomy" id="2079460"/>
    <lineage>
        <taxon>Bacteria</taxon>
        <taxon>Pseudomonadati</taxon>
        <taxon>Bacteroidota</taxon>
        <taxon>Sphingobacteriia</taxon>
        <taxon>Sphingobacteriales</taxon>
        <taxon>Sphingobacteriaceae</taxon>
        <taxon>Solitalea</taxon>
    </lineage>
</organism>
<dbReference type="InterPro" id="IPR036163">
    <property type="entry name" value="HMA_dom_sf"/>
</dbReference>
<protein>
    <recommendedName>
        <fullName evidence="3">HMA domain-containing protein</fullName>
    </recommendedName>
</protein>
<dbReference type="EMBL" id="PQVF01000007">
    <property type="protein sequence ID" value="POY36428.1"/>
    <property type="molecule type" value="Genomic_DNA"/>
</dbReference>
<dbReference type="RefSeq" id="WP_103789345.1">
    <property type="nucleotide sequence ID" value="NZ_PQVF01000007.1"/>
</dbReference>
<feature type="chain" id="PRO_5015490617" description="HMA domain-containing protein" evidence="2">
    <location>
        <begin position="23"/>
        <end position="202"/>
    </location>
</feature>
<keyword evidence="5" id="KW-1185">Reference proteome</keyword>
<dbReference type="Gene3D" id="3.30.70.100">
    <property type="match status" value="2"/>
</dbReference>
<dbReference type="GO" id="GO:0046872">
    <property type="term" value="F:metal ion binding"/>
    <property type="evidence" value="ECO:0007669"/>
    <property type="project" value="UniProtKB-KW"/>
</dbReference>
<reference evidence="4 5" key="1">
    <citation type="submission" date="2018-01" db="EMBL/GenBank/DDBJ databases">
        <authorList>
            <person name="Gaut B.S."/>
            <person name="Morton B.R."/>
            <person name="Clegg M.T."/>
            <person name="Duvall M.R."/>
        </authorList>
    </citation>
    <scope>NUCLEOTIDE SEQUENCE [LARGE SCALE GENOMIC DNA]</scope>
    <source>
        <strain evidence="4 5">HR-AV</strain>
    </source>
</reference>
<keyword evidence="1" id="KW-0479">Metal-binding</keyword>
<feature type="signal peptide" evidence="2">
    <location>
        <begin position="1"/>
        <end position="22"/>
    </location>
</feature>
<evidence type="ECO:0000313" key="4">
    <source>
        <dbReference type="EMBL" id="POY36428.1"/>
    </source>
</evidence>
<sequence>MKKLKFILTAALMCFIAHFSMAQELKTETFKVSGNCGMCKTRIEGAAMKVQGVNSAEWNEETKQLKVSYAAPANLLSVQKAVATVGHDTEGEKAPQKAYDKLHRCCQYQRETAIQETSKSGIQTVFFKVSGMTCASGCAKGIEKALYKQKGVKQSEVNFDTGIAKVVFDQSKFSVDQMIKIIEEFSAEGESSKYRAEVVKNN</sequence>
<dbReference type="CDD" id="cd00371">
    <property type="entry name" value="HMA"/>
    <property type="match status" value="2"/>
</dbReference>
<accession>A0A2S5A1F8</accession>
<evidence type="ECO:0000313" key="5">
    <source>
        <dbReference type="Proteomes" id="UP000236893"/>
    </source>
</evidence>
<evidence type="ECO:0000256" key="1">
    <source>
        <dbReference type="ARBA" id="ARBA00022723"/>
    </source>
</evidence>
<proteinExistence type="predicted"/>
<evidence type="ECO:0000256" key="2">
    <source>
        <dbReference type="SAM" id="SignalP"/>
    </source>
</evidence>
<dbReference type="PROSITE" id="PS50846">
    <property type="entry name" value="HMA_2"/>
    <property type="match status" value="2"/>
</dbReference>